<reference evidence="2 3" key="1">
    <citation type="submission" date="2021-06" db="EMBL/GenBank/DDBJ databases">
        <title>Actinoplanes lichenicola sp. nov., and Actinoplanes ovalisporus sp. nov., isolated from lichen in Thailand.</title>
        <authorList>
            <person name="Saeng-In P."/>
            <person name="Kanchanasin P."/>
            <person name="Yuki M."/>
            <person name="Kudo T."/>
            <person name="Ohkuma M."/>
            <person name="Phongsopitanun W."/>
            <person name="Tanasupawat S."/>
        </authorList>
    </citation>
    <scope>NUCLEOTIDE SEQUENCE [LARGE SCALE GENOMIC DNA]</scope>
    <source>
        <strain evidence="2 3">NBRC 110975</strain>
    </source>
</reference>
<evidence type="ECO:0000256" key="1">
    <source>
        <dbReference type="SAM" id="Phobius"/>
    </source>
</evidence>
<evidence type="ECO:0000313" key="3">
    <source>
        <dbReference type="Proteomes" id="UP001519654"/>
    </source>
</evidence>
<name>A0ABS5YRN5_9ACTN</name>
<dbReference type="RefSeq" id="WP_215789302.1">
    <property type="nucleotide sequence ID" value="NZ_JAHKKG010000006.1"/>
</dbReference>
<protein>
    <submittedName>
        <fullName evidence="2">Uncharacterized protein</fullName>
    </submittedName>
</protein>
<accession>A0ABS5YRN5</accession>
<proteinExistence type="predicted"/>
<keyword evidence="1" id="KW-0472">Membrane</keyword>
<dbReference type="EMBL" id="JAHKKG010000006">
    <property type="protein sequence ID" value="MBU2666110.1"/>
    <property type="molecule type" value="Genomic_DNA"/>
</dbReference>
<keyword evidence="1" id="KW-0812">Transmembrane</keyword>
<feature type="transmembrane region" description="Helical" evidence="1">
    <location>
        <begin position="6"/>
        <end position="24"/>
    </location>
</feature>
<keyword evidence="3" id="KW-1185">Reference proteome</keyword>
<evidence type="ECO:0000313" key="2">
    <source>
        <dbReference type="EMBL" id="MBU2666110.1"/>
    </source>
</evidence>
<comment type="caution">
    <text evidence="2">The sequence shown here is derived from an EMBL/GenBank/DDBJ whole genome shotgun (WGS) entry which is preliminary data.</text>
</comment>
<dbReference type="Proteomes" id="UP001519654">
    <property type="component" value="Unassembled WGS sequence"/>
</dbReference>
<organism evidence="2 3">
    <name type="scientific">Paractinoplanes bogorensis</name>
    <dbReference type="NCBI Taxonomy" id="1610840"/>
    <lineage>
        <taxon>Bacteria</taxon>
        <taxon>Bacillati</taxon>
        <taxon>Actinomycetota</taxon>
        <taxon>Actinomycetes</taxon>
        <taxon>Micromonosporales</taxon>
        <taxon>Micromonosporaceae</taxon>
        <taxon>Paractinoplanes</taxon>
    </lineage>
</organism>
<gene>
    <name evidence="2" type="ORF">KOI35_21580</name>
</gene>
<keyword evidence="1" id="KW-1133">Transmembrane helix</keyword>
<sequence length="98" mass="10568">MGPFVVPVFAFLLWEFPSMVVMSLHKAFCAMRGGSFEEQFLGVWVYRLIGMFTVYPAVAIVAALANAISPGLLPVTLFGEALVLIGLLIWARTSSAGS</sequence>
<feature type="transmembrane region" description="Helical" evidence="1">
    <location>
        <begin position="71"/>
        <end position="91"/>
    </location>
</feature>
<feature type="transmembrane region" description="Helical" evidence="1">
    <location>
        <begin position="44"/>
        <end position="65"/>
    </location>
</feature>